<reference evidence="2" key="1">
    <citation type="submission" date="2017-01" db="EMBL/GenBank/DDBJ databases">
        <authorList>
            <person name="Varghese N."/>
            <person name="Submissions S."/>
        </authorList>
    </citation>
    <scope>NUCLEOTIDE SEQUENCE [LARGE SCALE GENOMIC DNA]</scope>
    <source>
        <strain evidence="2">CGMCC 1.7737</strain>
    </source>
</reference>
<proteinExistence type="predicted"/>
<sequence>MSTPSVPPNAGKIMAAVQRALRGLDVGSTEAVQILSWANNETPAIYDRDQTAYLVLGSYRDPYLRRVRTVSDRLNRRYGTYAFLIGDLTDIDIPRLPEFRVKFHITATLSDYVAAVFEQDAGGEVNELGKIGETEYFEKAYAFPRAYHWETEAHLTDERDVLAAAAQLMAATDIGEETKTAELEALVERAKRVDIDITVDTLVDELQEQEIEAPSYSWVHLNDFRLFELHGRCYPWTTENELLDATDELPGVPRPGWEQQ</sequence>
<evidence type="ECO:0000313" key="1">
    <source>
        <dbReference type="EMBL" id="SIR74249.1"/>
    </source>
</evidence>
<dbReference type="Pfam" id="PF26508">
    <property type="entry name" value="DUF8170"/>
    <property type="match status" value="1"/>
</dbReference>
<dbReference type="Proteomes" id="UP000186914">
    <property type="component" value="Unassembled WGS sequence"/>
</dbReference>
<accession>A0A1N7DEG0</accession>
<dbReference type="AlphaFoldDB" id="A0A1N7DEG0"/>
<organism evidence="1 2">
    <name type="scientific">Haladaptatus litoreus</name>
    <dbReference type="NCBI Taxonomy" id="553468"/>
    <lineage>
        <taxon>Archaea</taxon>
        <taxon>Methanobacteriati</taxon>
        <taxon>Methanobacteriota</taxon>
        <taxon>Stenosarchaea group</taxon>
        <taxon>Halobacteria</taxon>
        <taxon>Halobacteriales</taxon>
        <taxon>Haladaptataceae</taxon>
        <taxon>Haladaptatus</taxon>
    </lineage>
</organism>
<name>A0A1N7DEG0_9EURY</name>
<protein>
    <submittedName>
        <fullName evidence="1">Uncharacterized protein</fullName>
    </submittedName>
</protein>
<dbReference type="OrthoDB" id="275495at2157"/>
<evidence type="ECO:0000313" key="2">
    <source>
        <dbReference type="Proteomes" id="UP000186914"/>
    </source>
</evidence>
<gene>
    <name evidence="1" type="ORF">SAMN05421858_3558</name>
</gene>
<dbReference type="RefSeq" id="WP_076431435.1">
    <property type="nucleotide sequence ID" value="NZ_FTNO01000004.1"/>
</dbReference>
<keyword evidence="2" id="KW-1185">Reference proteome</keyword>
<dbReference type="InterPro" id="IPR058483">
    <property type="entry name" value="DUF8170"/>
</dbReference>
<dbReference type="EMBL" id="FTNO01000004">
    <property type="protein sequence ID" value="SIR74249.1"/>
    <property type="molecule type" value="Genomic_DNA"/>
</dbReference>